<evidence type="ECO:0000313" key="6">
    <source>
        <dbReference type="Proteomes" id="UP000219281"/>
    </source>
</evidence>
<dbReference type="Gene3D" id="2.120.10.30">
    <property type="entry name" value="TolB, C-terminal domain"/>
    <property type="match status" value="4"/>
</dbReference>
<feature type="repeat" description="NHL" evidence="2">
    <location>
        <begin position="425"/>
        <end position="456"/>
    </location>
</feature>
<name>A0A285ZW03_9SPHI</name>
<gene>
    <name evidence="5" type="ORF">SAMN06297358_1259</name>
</gene>
<dbReference type="Pfam" id="PF01833">
    <property type="entry name" value="TIG"/>
    <property type="match status" value="1"/>
</dbReference>
<dbReference type="SUPFAM" id="SSF101898">
    <property type="entry name" value="NHL repeat"/>
    <property type="match status" value="1"/>
</dbReference>
<dbReference type="InterPro" id="IPR013783">
    <property type="entry name" value="Ig-like_fold"/>
</dbReference>
<dbReference type="PANTHER" id="PTHR13833:SF71">
    <property type="entry name" value="NHL DOMAIN-CONTAINING PROTEIN"/>
    <property type="match status" value="1"/>
</dbReference>
<evidence type="ECO:0000259" key="4">
    <source>
        <dbReference type="Pfam" id="PF01833"/>
    </source>
</evidence>
<feature type="chain" id="PRO_5012583465" evidence="3">
    <location>
        <begin position="30"/>
        <end position="465"/>
    </location>
</feature>
<dbReference type="PROSITE" id="PS51125">
    <property type="entry name" value="NHL"/>
    <property type="match status" value="1"/>
</dbReference>
<evidence type="ECO:0000256" key="3">
    <source>
        <dbReference type="SAM" id="SignalP"/>
    </source>
</evidence>
<proteinExistence type="predicted"/>
<dbReference type="InterPro" id="IPR001258">
    <property type="entry name" value="NHL_repeat"/>
</dbReference>
<organism evidence="5 6">
    <name type="scientific">Pedobacter xixiisoli</name>
    <dbReference type="NCBI Taxonomy" id="1476464"/>
    <lineage>
        <taxon>Bacteria</taxon>
        <taxon>Pseudomonadati</taxon>
        <taxon>Bacteroidota</taxon>
        <taxon>Sphingobacteriia</taxon>
        <taxon>Sphingobacteriales</taxon>
        <taxon>Sphingobacteriaceae</taxon>
        <taxon>Pedobacter</taxon>
    </lineage>
</organism>
<dbReference type="AlphaFoldDB" id="A0A285ZW03"/>
<reference evidence="6" key="1">
    <citation type="submission" date="2017-09" db="EMBL/GenBank/DDBJ databases">
        <authorList>
            <person name="Varghese N."/>
            <person name="Submissions S."/>
        </authorList>
    </citation>
    <scope>NUCLEOTIDE SEQUENCE [LARGE SCALE GENOMIC DNA]</scope>
    <source>
        <strain evidence="6">CGMCC 1.12803</strain>
    </source>
</reference>
<dbReference type="InterPro" id="IPR014756">
    <property type="entry name" value="Ig_E-set"/>
</dbReference>
<keyword evidence="1" id="KW-0677">Repeat</keyword>
<feature type="domain" description="IPT/TIG" evidence="4">
    <location>
        <begin position="40"/>
        <end position="117"/>
    </location>
</feature>
<evidence type="ECO:0000313" key="5">
    <source>
        <dbReference type="EMBL" id="SOD13820.1"/>
    </source>
</evidence>
<dbReference type="PANTHER" id="PTHR13833">
    <property type="match status" value="1"/>
</dbReference>
<keyword evidence="3" id="KW-0732">Signal</keyword>
<sequence length="465" mass="48851">MSINNINSIHMKKVLYIFLAIALVFTACKKNESDSAPTNPSISSIVPAVAMANQRVTIKGKRFSTTTTDNIIKFSGVSAEIVSATESELVVVVPANGSTGNVTITVNNKTSKGPIFTYGSADAAAEFEYITSTYAGSGIAGNTLGPLLEAQFTTLEGVALDESTGDLILADRGNQIIKRIKKNGTKVELVSGIKGVGTVNGTLDIAKFNNPYKVAVDKFGNIYSVDNGGARIRKIDIAANLVSTFAGPTGATVTTGFLDGASTAARFNVPIDAVVDNNGNVYVADANNSAIRKIQPDGTVSTLVGAGPSQNALIDGFWPNVRLNRPSGICLDIDGMLLVADRYNNAIRKINPNTGKTTTVAGTGTAGFKDDEALKATFNHPFGIHADKHNNIYVTELNNSAVRMITPQGSVITIAGNGTTGFAEGKPGTSQFNNPTDVTVDDDGNIFIADMSNNRIRKIVKVPKP</sequence>
<evidence type="ECO:0000256" key="2">
    <source>
        <dbReference type="PROSITE-ProRule" id="PRU00504"/>
    </source>
</evidence>
<dbReference type="Proteomes" id="UP000219281">
    <property type="component" value="Unassembled WGS sequence"/>
</dbReference>
<keyword evidence="6" id="KW-1185">Reference proteome</keyword>
<dbReference type="Pfam" id="PF01436">
    <property type="entry name" value="NHL"/>
    <property type="match status" value="3"/>
</dbReference>
<dbReference type="InterPro" id="IPR002909">
    <property type="entry name" value="IPT_dom"/>
</dbReference>
<dbReference type="Gene3D" id="2.60.40.10">
    <property type="entry name" value="Immunoglobulins"/>
    <property type="match status" value="1"/>
</dbReference>
<protein>
    <submittedName>
        <fullName evidence="5">NHL repeat-containing protein</fullName>
    </submittedName>
</protein>
<dbReference type="EMBL" id="OCMT01000002">
    <property type="protein sequence ID" value="SOD13820.1"/>
    <property type="molecule type" value="Genomic_DNA"/>
</dbReference>
<feature type="signal peptide" evidence="3">
    <location>
        <begin position="1"/>
        <end position="29"/>
    </location>
</feature>
<dbReference type="SUPFAM" id="SSF81296">
    <property type="entry name" value="E set domains"/>
    <property type="match status" value="1"/>
</dbReference>
<dbReference type="InterPro" id="IPR011042">
    <property type="entry name" value="6-blade_b-propeller_TolB-like"/>
</dbReference>
<evidence type="ECO:0000256" key="1">
    <source>
        <dbReference type="ARBA" id="ARBA00022737"/>
    </source>
</evidence>
<accession>A0A285ZW03</accession>